<name>A0A917JP71_9GAMM</name>
<feature type="region of interest" description="Disordered" evidence="1">
    <location>
        <begin position="1"/>
        <end position="21"/>
    </location>
</feature>
<organism evidence="2 3">
    <name type="scientific">Legionella impletisoli</name>
    <dbReference type="NCBI Taxonomy" id="343510"/>
    <lineage>
        <taxon>Bacteria</taxon>
        <taxon>Pseudomonadati</taxon>
        <taxon>Pseudomonadota</taxon>
        <taxon>Gammaproteobacteria</taxon>
        <taxon>Legionellales</taxon>
        <taxon>Legionellaceae</taxon>
        <taxon>Legionella</taxon>
    </lineage>
</organism>
<accession>A0A917JP71</accession>
<dbReference type="AlphaFoldDB" id="A0A917JP71"/>
<gene>
    <name evidence="2" type="ORF">GCM10007966_01410</name>
</gene>
<evidence type="ECO:0008006" key="4">
    <source>
        <dbReference type="Google" id="ProtNLM"/>
    </source>
</evidence>
<evidence type="ECO:0000256" key="1">
    <source>
        <dbReference type="SAM" id="MobiDB-lite"/>
    </source>
</evidence>
<dbReference type="RefSeq" id="WP_131775386.1">
    <property type="nucleotide sequence ID" value="NZ_BMOB01000001.1"/>
</dbReference>
<reference evidence="2" key="1">
    <citation type="journal article" date="2014" name="Int. J. Syst. Evol. Microbiol.">
        <title>Complete genome sequence of Corynebacterium casei LMG S-19264T (=DSM 44701T), isolated from a smear-ripened cheese.</title>
        <authorList>
            <consortium name="US DOE Joint Genome Institute (JGI-PGF)"/>
            <person name="Walter F."/>
            <person name="Albersmeier A."/>
            <person name="Kalinowski J."/>
            <person name="Ruckert C."/>
        </authorList>
    </citation>
    <scope>NUCLEOTIDE SEQUENCE</scope>
    <source>
        <strain evidence="2">JCM 13919</strain>
    </source>
</reference>
<dbReference type="OrthoDB" id="5653112at2"/>
<dbReference type="EMBL" id="BMOB01000001">
    <property type="protein sequence ID" value="GGI76286.1"/>
    <property type="molecule type" value="Genomic_DNA"/>
</dbReference>
<dbReference type="Proteomes" id="UP000630149">
    <property type="component" value="Unassembled WGS sequence"/>
</dbReference>
<evidence type="ECO:0000313" key="3">
    <source>
        <dbReference type="Proteomes" id="UP000630149"/>
    </source>
</evidence>
<sequence length="161" mass="18743">MVKEMKKRLDELREKERRSQLEEQEFRELMLNKRTPTKSYPYTLHSDEASSKETEEFKAVIDDYMDFVGEFAKQRPVAQEGLLKLDFPSPEKAIDFFQQQASKNRSFIVVDEKTNKVLAYSNGDGQLYHGDGNLFKPGDKLTRSEIDFKDFHAPKSGTIRP</sequence>
<proteinExistence type="predicted"/>
<comment type="caution">
    <text evidence="2">The sequence shown here is derived from an EMBL/GenBank/DDBJ whole genome shotgun (WGS) entry which is preliminary data.</text>
</comment>
<protein>
    <recommendedName>
        <fullName evidence="4">Substrate of the Dot/Icm secretion system</fullName>
    </recommendedName>
</protein>
<reference evidence="2" key="2">
    <citation type="submission" date="2020-09" db="EMBL/GenBank/DDBJ databases">
        <authorList>
            <person name="Sun Q."/>
            <person name="Ohkuma M."/>
        </authorList>
    </citation>
    <scope>NUCLEOTIDE SEQUENCE</scope>
    <source>
        <strain evidence="2">JCM 13919</strain>
    </source>
</reference>
<keyword evidence="3" id="KW-1185">Reference proteome</keyword>
<evidence type="ECO:0000313" key="2">
    <source>
        <dbReference type="EMBL" id="GGI76286.1"/>
    </source>
</evidence>